<dbReference type="InterPro" id="IPR000871">
    <property type="entry name" value="Beta-lactam_class-A"/>
</dbReference>
<sequence length="346" mass="36987">MPSSSAARPKCSSWATTTKCRRCRSRSTAGPYASGRCRRQGAGYRAGVVTQRIGEIFDRVGVTASLHVVDLDGDAGGAGGRREVAVRADEPVVIASIFKILLVLEFARQVVAGQLDPRERVLVTAGDRLGGWGVAGCADDAELSLRDLAYFAMSVSDNTAADLLLRRVGADVLPMLATELGLPRTRIVGGPRQLVETMLADVGARTEADFARIFPALPAERVRAMRVLDPEHTTSSTPREITRLLGLIWRDEAGPAQACAMVRGWMARQLFWTRLASGFPPGVRVAGKTGTLPGLHLEAGVAEYPDGGRYAIAVFARADRLATRRIDVDLAMGEAAHAAVEALRAC</sequence>
<dbReference type="OrthoDB" id="33989at2"/>
<evidence type="ECO:0000313" key="3">
    <source>
        <dbReference type="Proteomes" id="UP000248749"/>
    </source>
</evidence>
<dbReference type="Pfam" id="PF13354">
    <property type="entry name" value="Beta-lactamase2"/>
    <property type="match status" value="1"/>
</dbReference>
<dbReference type="InterPro" id="IPR012338">
    <property type="entry name" value="Beta-lactam/transpept-like"/>
</dbReference>
<reference evidence="2 3" key="1">
    <citation type="submission" date="2018-01" db="EMBL/GenBank/DDBJ databases">
        <title>Draft genome sequence of Salinispora sp. 13K206.</title>
        <authorList>
            <person name="Sahin N."/>
            <person name="Saygin H."/>
            <person name="Ay H."/>
        </authorList>
    </citation>
    <scope>NUCLEOTIDE SEQUENCE [LARGE SCALE GENOMIC DNA]</scope>
    <source>
        <strain evidence="2 3">13K206</strain>
    </source>
</reference>
<organism evidence="2 3">
    <name type="scientific">Micromonospora deserti</name>
    <dbReference type="NCBI Taxonomy" id="2070366"/>
    <lineage>
        <taxon>Bacteria</taxon>
        <taxon>Bacillati</taxon>
        <taxon>Actinomycetota</taxon>
        <taxon>Actinomycetes</taxon>
        <taxon>Micromonosporales</taxon>
        <taxon>Micromonosporaceae</taxon>
        <taxon>Micromonospora</taxon>
    </lineage>
</organism>
<feature type="domain" description="Beta-lactamase class A catalytic" evidence="1">
    <location>
        <begin position="66"/>
        <end position="315"/>
    </location>
</feature>
<protein>
    <submittedName>
        <fullName evidence="2">Serine hydrolase</fullName>
    </submittedName>
</protein>
<dbReference type="AlphaFoldDB" id="A0A2W2CN06"/>
<dbReference type="PANTHER" id="PTHR35333:SF3">
    <property type="entry name" value="BETA-LACTAMASE-TYPE TRANSPEPTIDASE FOLD CONTAINING PROTEIN"/>
    <property type="match status" value="1"/>
</dbReference>
<dbReference type="Gene3D" id="3.40.710.10">
    <property type="entry name" value="DD-peptidase/beta-lactamase superfamily"/>
    <property type="match status" value="1"/>
</dbReference>
<dbReference type="GO" id="GO:0030655">
    <property type="term" value="P:beta-lactam antibiotic catabolic process"/>
    <property type="evidence" value="ECO:0007669"/>
    <property type="project" value="InterPro"/>
</dbReference>
<gene>
    <name evidence="2" type="ORF">C1I99_08770</name>
</gene>
<dbReference type="PANTHER" id="PTHR35333">
    <property type="entry name" value="BETA-LACTAMASE"/>
    <property type="match status" value="1"/>
</dbReference>
<dbReference type="GO" id="GO:0008800">
    <property type="term" value="F:beta-lactamase activity"/>
    <property type="evidence" value="ECO:0007669"/>
    <property type="project" value="InterPro"/>
</dbReference>
<evidence type="ECO:0000313" key="2">
    <source>
        <dbReference type="EMBL" id="PZG00836.1"/>
    </source>
</evidence>
<dbReference type="EMBL" id="POUB01000039">
    <property type="protein sequence ID" value="PZG00836.1"/>
    <property type="molecule type" value="Genomic_DNA"/>
</dbReference>
<proteinExistence type="predicted"/>
<keyword evidence="2" id="KW-0378">Hydrolase</keyword>
<comment type="caution">
    <text evidence="2">The sequence shown here is derived from an EMBL/GenBank/DDBJ whole genome shotgun (WGS) entry which is preliminary data.</text>
</comment>
<dbReference type="SUPFAM" id="SSF56601">
    <property type="entry name" value="beta-lactamase/transpeptidase-like"/>
    <property type="match status" value="1"/>
</dbReference>
<keyword evidence="3" id="KW-1185">Reference proteome</keyword>
<name>A0A2W2CN06_9ACTN</name>
<dbReference type="GO" id="GO:0046677">
    <property type="term" value="P:response to antibiotic"/>
    <property type="evidence" value="ECO:0007669"/>
    <property type="project" value="InterPro"/>
</dbReference>
<dbReference type="Proteomes" id="UP000248749">
    <property type="component" value="Unassembled WGS sequence"/>
</dbReference>
<evidence type="ECO:0000259" key="1">
    <source>
        <dbReference type="Pfam" id="PF13354"/>
    </source>
</evidence>
<dbReference type="InterPro" id="IPR045155">
    <property type="entry name" value="Beta-lactam_cat"/>
</dbReference>
<accession>A0A2W2CN06</accession>